<dbReference type="InterPro" id="IPR035906">
    <property type="entry name" value="MetI-like_sf"/>
</dbReference>
<feature type="transmembrane region" description="Helical" evidence="16">
    <location>
        <begin position="134"/>
        <end position="161"/>
    </location>
</feature>
<keyword evidence="2 16" id="KW-0813">Transport</keyword>
<keyword evidence="6 16" id="KW-0812">Transmembrane</keyword>
<dbReference type="Proteomes" id="UP000030153">
    <property type="component" value="Unassembled WGS sequence"/>
</dbReference>
<dbReference type="Gene3D" id="1.10.3720.10">
    <property type="entry name" value="MetI-like"/>
    <property type="match status" value="1"/>
</dbReference>
<feature type="transmembrane region" description="Helical" evidence="16">
    <location>
        <begin position="227"/>
        <end position="248"/>
    </location>
</feature>
<dbReference type="CDD" id="cd06261">
    <property type="entry name" value="TM_PBP2"/>
    <property type="match status" value="1"/>
</dbReference>
<keyword evidence="19" id="KW-1185">Reference proteome</keyword>
<sequence length="309" mass="34467">MLKYSVKRILGMIPLLFVISLIAFMFVHLIPGDPARLIAGTDATIEEIENIREKYGLDQPLYKQYMDYMGNLFQGDLGQSIVTGRPVLDMLVERFGPTLRLTLASMAWALLFGLLIGVISAVKRNKWPDHLSMFFAVSGVSIPSFWLGLMMIQLFSVQLGWFPTGGIGGIETYILPSFTLGAGVAAIIARFTRSSLMDVLKEDYIRTGRSKGLTEFKVINRHAVRNALIPVVTMSGLQFGFLLSGSIITETIFSWPGLGRLLINSITARDYPVIQSEILLFSLEFLLINLLVDLLYGFLNPKIRYEEGS</sequence>
<comment type="subunit">
    <text evidence="13">The complex is composed of two ATP-binding proteins (NikD and NikE), two transmembrane proteins (NikB and NikC) and a solute-binding protein (NikA).</text>
</comment>
<evidence type="ECO:0000256" key="15">
    <source>
        <dbReference type="ARBA" id="ARBA00044774"/>
    </source>
</evidence>
<evidence type="ECO:0000256" key="10">
    <source>
        <dbReference type="ARBA" id="ARBA00023136"/>
    </source>
</evidence>
<dbReference type="PANTHER" id="PTHR43163:SF5">
    <property type="entry name" value="GLUTATHIONE TRANSPORT SYSTEM PERMEASE PROTEIN GSIC"/>
    <property type="match status" value="1"/>
</dbReference>
<dbReference type="GO" id="GO:0005886">
    <property type="term" value="C:plasma membrane"/>
    <property type="evidence" value="ECO:0007669"/>
    <property type="project" value="UniProtKB-SubCell"/>
</dbReference>
<evidence type="ECO:0000256" key="4">
    <source>
        <dbReference type="ARBA" id="ARBA00022519"/>
    </source>
</evidence>
<dbReference type="Pfam" id="PF00528">
    <property type="entry name" value="BPD_transp_1"/>
    <property type="match status" value="1"/>
</dbReference>
<dbReference type="Pfam" id="PF19300">
    <property type="entry name" value="BPD_transp_1_N"/>
    <property type="match status" value="1"/>
</dbReference>
<evidence type="ECO:0000313" key="19">
    <source>
        <dbReference type="Proteomes" id="UP000030153"/>
    </source>
</evidence>
<evidence type="ECO:0000256" key="7">
    <source>
        <dbReference type="ARBA" id="ARBA00022989"/>
    </source>
</evidence>
<evidence type="ECO:0000256" key="11">
    <source>
        <dbReference type="ARBA" id="ARBA00024202"/>
    </source>
</evidence>
<evidence type="ECO:0000256" key="5">
    <source>
        <dbReference type="ARBA" id="ARBA00022596"/>
    </source>
</evidence>
<dbReference type="PANTHER" id="PTHR43163">
    <property type="entry name" value="DIPEPTIDE TRANSPORT SYSTEM PERMEASE PROTEIN DPPB-RELATED"/>
    <property type="match status" value="1"/>
</dbReference>
<feature type="transmembrane region" description="Helical" evidence="16">
    <location>
        <begin position="278"/>
        <end position="299"/>
    </location>
</feature>
<name>A0A0A2UZS3_9BACI</name>
<feature type="transmembrane region" description="Helical" evidence="16">
    <location>
        <begin position="12"/>
        <end position="30"/>
    </location>
</feature>
<dbReference type="FunFam" id="1.10.3720.10:FF:000024">
    <property type="entry name" value="Glutathione ABC transporter permease GsiC"/>
    <property type="match status" value="1"/>
</dbReference>
<reference evidence="18 19" key="1">
    <citation type="submission" date="2013-08" db="EMBL/GenBank/DDBJ databases">
        <title>Genome of Pontibacillus chungwhensis.</title>
        <authorList>
            <person name="Wang Q."/>
            <person name="Wang G."/>
        </authorList>
    </citation>
    <scope>NUCLEOTIDE SEQUENCE [LARGE SCALE GENOMIC DNA]</scope>
    <source>
        <strain evidence="18 19">BH030062</strain>
    </source>
</reference>
<comment type="function">
    <text evidence="12">Part of the ABC transporter complex GsiABCD involved in glutathione import. Probably responsible for the translocation of the substrate across the membrane.</text>
</comment>
<organism evidence="18 19">
    <name type="scientific">Pontibacillus chungwhensis BH030062</name>
    <dbReference type="NCBI Taxonomy" id="1385513"/>
    <lineage>
        <taxon>Bacteria</taxon>
        <taxon>Bacillati</taxon>
        <taxon>Bacillota</taxon>
        <taxon>Bacilli</taxon>
        <taxon>Bacillales</taxon>
        <taxon>Bacillaceae</taxon>
        <taxon>Pontibacillus</taxon>
    </lineage>
</organism>
<proteinExistence type="inferred from homology"/>
<keyword evidence="9" id="KW-0921">Nickel transport</keyword>
<feature type="domain" description="ABC transmembrane type-1" evidence="17">
    <location>
        <begin position="95"/>
        <end position="296"/>
    </location>
</feature>
<comment type="similarity">
    <text evidence="11">Belongs to the binding-protein-dependent transport system permease family. OppBC subfamily.</text>
</comment>
<evidence type="ECO:0000256" key="9">
    <source>
        <dbReference type="ARBA" id="ARBA00023112"/>
    </source>
</evidence>
<protein>
    <recommendedName>
        <fullName evidence="14">Glutathione transport system permease protein GsiC</fullName>
    </recommendedName>
    <alternativeName>
        <fullName evidence="15">Nickel import system permease protein NikB</fullName>
    </alternativeName>
</protein>
<dbReference type="RefSeq" id="WP_036781451.1">
    <property type="nucleotide sequence ID" value="NZ_AVBG01000003.1"/>
</dbReference>
<keyword evidence="5" id="KW-0533">Nickel</keyword>
<comment type="subcellular location">
    <subcellularLocation>
        <location evidence="1">Cell inner membrane</location>
        <topology evidence="1">Multi-pass membrane protein</topology>
    </subcellularLocation>
    <subcellularLocation>
        <location evidence="16">Cell membrane</location>
        <topology evidence="16">Multi-pass membrane protein</topology>
    </subcellularLocation>
</comment>
<accession>A0A0A2UZS3</accession>
<dbReference type="OrthoDB" id="9773683at2"/>
<dbReference type="EMBL" id="AVBG01000003">
    <property type="protein sequence ID" value="KGP92273.1"/>
    <property type="molecule type" value="Genomic_DNA"/>
</dbReference>
<gene>
    <name evidence="18" type="ORF">N780_01600</name>
</gene>
<dbReference type="SUPFAM" id="SSF161098">
    <property type="entry name" value="MetI-like"/>
    <property type="match status" value="1"/>
</dbReference>
<dbReference type="InterPro" id="IPR045621">
    <property type="entry name" value="BPD_transp_1_N"/>
</dbReference>
<evidence type="ECO:0000256" key="14">
    <source>
        <dbReference type="ARBA" id="ARBA00041107"/>
    </source>
</evidence>
<evidence type="ECO:0000256" key="3">
    <source>
        <dbReference type="ARBA" id="ARBA00022475"/>
    </source>
</evidence>
<keyword evidence="4" id="KW-0997">Cell inner membrane</keyword>
<feature type="transmembrane region" description="Helical" evidence="16">
    <location>
        <begin position="101"/>
        <end position="122"/>
    </location>
</feature>
<evidence type="ECO:0000313" key="18">
    <source>
        <dbReference type="EMBL" id="KGP92273.1"/>
    </source>
</evidence>
<keyword evidence="3" id="KW-1003">Cell membrane</keyword>
<dbReference type="NCBIfam" id="NF045470">
    <property type="entry name" value="Opp2B"/>
    <property type="match status" value="1"/>
</dbReference>
<dbReference type="eggNOG" id="COG0601">
    <property type="taxonomic scope" value="Bacteria"/>
</dbReference>
<dbReference type="STRING" id="1385513.N780_01600"/>
<dbReference type="AlphaFoldDB" id="A0A0A2UZS3"/>
<keyword evidence="7 16" id="KW-1133">Transmembrane helix</keyword>
<comment type="caution">
    <text evidence="18">The sequence shown here is derived from an EMBL/GenBank/DDBJ whole genome shotgun (WGS) entry which is preliminary data.</text>
</comment>
<feature type="transmembrane region" description="Helical" evidence="16">
    <location>
        <begin position="173"/>
        <end position="191"/>
    </location>
</feature>
<evidence type="ECO:0000256" key="1">
    <source>
        <dbReference type="ARBA" id="ARBA00004429"/>
    </source>
</evidence>
<keyword evidence="10 16" id="KW-0472">Membrane</keyword>
<dbReference type="InterPro" id="IPR050045">
    <property type="entry name" value="Opp2B"/>
</dbReference>
<evidence type="ECO:0000256" key="6">
    <source>
        <dbReference type="ARBA" id="ARBA00022692"/>
    </source>
</evidence>
<dbReference type="GO" id="GO:0015099">
    <property type="term" value="F:nickel cation transmembrane transporter activity"/>
    <property type="evidence" value="ECO:0007669"/>
    <property type="project" value="InterPro"/>
</dbReference>
<evidence type="ECO:0000256" key="13">
    <source>
        <dbReference type="ARBA" id="ARBA00038669"/>
    </source>
</evidence>
<evidence type="ECO:0000256" key="12">
    <source>
        <dbReference type="ARBA" id="ARBA00037215"/>
    </source>
</evidence>
<evidence type="ECO:0000259" key="17">
    <source>
        <dbReference type="PROSITE" id="PS50928"/>
    </source>
</evidence>
<dbReference type="PROSITE" id="PS50928">
    <property type="entry name" value="ABC_TM1"/>
    <property type="match status" value="1"/>
</dbReference>
<keyword evidence="8" id="KW-0406">Ion transport</keyword>
<evidence type="ECO:0000256" key="8">
    <source>
        <dbReference type="ARBA" id="ARBA00023065"/>
    </source>
</evidence>
<evidence type="ECO:0000256" key="16">
    <source>
        <dbReference type="RuleBase" id="RU363032"/>
    </source>
</evidence>
<dbReference type="InterPro" id="IPR000515">
    <property type="entry name" value="MetI-like"/>
</dbReference>
<evidence type="ECO:0000256" key="2">
    <source>
        <dbReference type="ARBA" id="ARBA00022448"/>
    </source>
</evidence>